<keyword evidence="1" id="KW-0479">Metal-binding</keyword>
<dbReference type="SMART" id="SM00355">
    <property type="entry name" value="ZnF_C2H2"/>
    <property type="match status" value="4"/>
</dbReference>
<dbReference type="PANTHER" id="PTHR10039">
    <property type="entry name" value="AMELOGENIN"/>
    <property type="match status" value="1"/>
</dbReference>
<sequence length="933" mass="107389">YLEIGQNIPHLIQYQQLFERYPYMTSVLSLIYEDILEFHREALRYFKQRTWKQLFHATWRSFSSSIEHLTKSLQRHKSLLEDQASIIHFEEFQDLHLRAKREFEAQRSAELDRRRLNIQQWLCAHDIEARQEDAAKSRYNGTGNWLIQDSRFTKWFNFDYCAESLLWLSGIPGAGKTVLSSLVVEECRNLPKARTSFFYCRHSDEHRNAFVSVARAILSQLAVNNSPLLLYLYDRASKSGEAVLSSTSTAKDLLAIALQTCDKSYKTYIILDGLDEYSRDDRKEIIEWFKEQLKAKDTRQDIETYCNIWHTRIAQRFAPLDSREHNISKIVTARAQGMFLYAKLALWNLYEQPNRKEFLREIQPDRLPDGLDQYSLNNARYARIVERIIGPTVQTRSRKESAKKLLGWLACSKRVLKWHEIQGAVSVDFEDGIISPDLHFRDDCKSICASLVEISSDGSVVLVHSTARRYLIDKGHISVPEVEFELAHLCLTYLSFDLFSYGLPKSEIRSALFAGQYSFADYAICFWAPHLTACVQELKSLDAHNEKDLIESIGVFVDLHWASPNKRLVVSKTMEDNLSSLKSHDFHEKILQAIIANKNQLLPTGKGPSDDEVLHLSEVSQAIRNEMETIALSPETTQDDKTKLEQFYGSNWFKCRRINCQFYSRGFPSKSQRDDHISKHERSFTCTEEGCPQAVIGCTAAKDLKKHMNDYHGIETPADLKFPVDEPSHIAREKQIIKNYKCYTCKKGFTRTYNLRVHLRTHTDNRAFKCSICAAAFVRSHDLKRRERVHSGAKNFICRGVLKDNSSWGCGRQFHRPDALGRHFKSESGRVCLRLLLEDEEAEKGGRHPNAALDAALMQTTGVSGIPLPMAPQVSPHYGLPAELLAQYPVLDDIWDRIPHEAPNDQDMDGRSSIEANIDDRLCWTEIGIQSEE</sequence>
<dbReference type="InterPro" id="IPR036236">
    <property type="entry name" value="Znf_C2H2_sf"/>
</dbReference>
<evidence type="ECO:0000256" key="3">
    <source>
        <dbReference type="ARBA" id="ARBA00022771"/>
    </source>
</evidence>
<accession>A0A6A6XWV6</accession>
<dbReference type="Gene3D" id="3.30.160.60">
    <property type="entry name" value="Classic Zinc Finger"/>
    <property type="match status" value="2"/>
</dbReference>
<dbReference type="InterPro" id="IPR056884">
    <property type="entry name" value="NPHP3-like_N"/>
</dbReference>
<dbReference type="InterPro" id="IPR027417">
    <property type="entry name" value="P-loop_NTPase"/>
</dbReference>
<dbReference type="Pfam" id="PF24809">
    <property type="entry name" value="DUF7708"/>
    <property type="match status" value="1"/>
</dbReference>
<evidence type="ECO:0000259" key="6">
    <source>
        <dbReference type="PROSITE" id="PS50157"/>
    </source>
</evidence>
<reference evidence="7" key="1">
    <citation type="journal article" date="2020" name="Stud. Mycol.">
        <title>101 Dothideomycetes genomes: a test case for predicting lifestyles and emergence of pathogens.</title>
        <authorList>
            <person name="Haridas S."/>
            <person name="Albert R."/>
            <person name="Binder M."/>
            <person name="Bloem J."/>
            <person name="Labutti K."/>
            <person name="Salamov A."/>
            <person name="Andreopoulos B."/>
            <person name="Baker S."/>
            <person name="Barry K."/>
            <person name="Bills G."/>
            <person name="Bluhm B."/>
            <person name="Cannon C."/>
            <person name="Castanera R."/>
            <person name="Culley D."/>
            <person name="Daum C."/>
            <person name="Ezra D."/>
            <person name="Gonzalez J."/>
            <person name="Henrissat B."/>
            <person name="Kuo A."/>
            <person name="Liang C."/>
            <person name="Lipzen A."/>
            <person name="Lutzoni F."/>
            <person name="Magnuson J."/>
            <person name="Mondo S."/>
            <person name="Nolan M."/>
            <person name="Ohm R."/>
            <person name="Pangilinan J."/>
            <person name="Park H.-J."/>
            <person name="Ramirez L."/>
            <person name="Alfaro M."/>
            <person name="Sun H."/>
            <person name="Tritt A."/>
            <person name="Yoshinaga Y."/>
            <person name="Zwiers L.-H."/>
            <person name="Turgeon B."/>
            <person name="Goodwin S."/>
            <person name="Spatafora J."/>
            <person name="Crous P."/>
            <person name="Grigoriev I."/>
        </authorList>
    </citation>
    <scope>NUCLEOTIDE SEQUENCE</scope>
    <source>
        <strain evidence="7">CBS 109.77</strain>
    </source>
</reference>
<evidence type="ECO:0000256" key="4">
    <source>
        <dbReference type="ARBA" id="ARBA00022833"/>
    </source>
</evidence>
<feature type="domain" description="C2H2-type" evidence="6">
    <location>
        <begin position="768"/>
        <end position="795"/>
    </location>
</feature>
<keyword evidence="2" id="KW-0677">Repeat</keyword>
<dbReference type="PROSITE" id="PS50157">
    <property type="entry name" value="ZINC_FINGER_C2H2_2"/>
    <property type="match status" value="2"/>
</dbReference>
<dbReference type="AlphaFoldDB" id="A0A6A6XWV6"/>
<dbReference type="Pfam" id="PF24883">
    <property type="entry name" value="NPHP3_N"/>
    <property type="match status" value="1"/>
</dbReference>
<gene>
    <name evidence="7" type="ORF">K505DRAFT_229183</name>
</gene>
<keyword evidence="4" id="KW-0862">Zinc</keyword>
<evidence type="ECO:0000256" key="2">
    <source>
        <dbReference type="ARBA" id="ARBA00022737"/>
    </source>
</evidence>
<dbReference type="Proteomes" id="UP000799757">
    <property type="component" value="Unassembled WGS sequence"/>
</dbReference>
<evidence type="ECO:0000256" key="5">
    <source>
        <dbReference type="PROSITE-ProRule" id="PRU00042"/>
    </source>
</evidence>
<protein>
    <recommendedName>
        <fullName evidence="6">C2H2-type domain-containing protein</fullName>
    </recommendedName>
</protein>
<dbReference type="InterPro" id="IPR054471">
    <property type="entry name" value="GPIID_WHD"/>
</dbReference>
<evidence type="ECO:0000256" key="1">
    <source>
        <dbReference type="ARBA" id="ARBA00022723"/>
    </source>
</evidence>
<dbReference type="Pfam" id="PF22939">
    <property type="entry name" value="WHD_GPIID"/>
    <property type="match status" value="1"/>
</dbReference>
<keyword evidence="8" id="KW-1185">Reference proteome</keyword>
<feature type="domain" description="C2H2-type" evidence="6">
    <location>
        <begin position="740"/>
        <end position="767"/>
    </location>
</feature>
<evidence type="ECO:0000313" key="8">
    <source>
        <dbReference type="Proteomes" id="UP000799757"/>
    </source>
</evidence>
<evidence type="ECO:0000313" key="7">
    <source>
        <dbReference type="EMBL" id="KAF2800244.1"/>
    </source>
</evidence>
<dbReference type="FunFam" id="3.30.160.60:FF:000100">
    <property type="entry name" value="Zinc finger 45-like"/>
    <property type="match status" value="1"/>
</dbReference>
<dbReference type="Gene3D" id="3.40.50.300">
    <property type="entry name" value="P-loop containing nucleotide triphosphate hydrolases"/>
    <property type="match status" value="1"/>
</dbReference>
<keyword evidence="3 5" id="KW-0863">Zinc-finger</keyword>
<dbReference type="GO" id="GO:0008270">
    <property type="term" value="F:zinc ion binding"/>
    <property type="evidence" value="ECO:0007669"/>
    <property type="project" value="UniProtKB-KW"/>
</dbReference>
<dbReference type="SUPFAM" id="SSF52540">
    <property type="entry name" value="P-loop containing nucleoside triphosphate hydrolases"/>
    <property type="match status" value="1"/>
</dbReference>
<dbReference type="EMBL" id="MU001751">
    <property type="protein sequence ID" value="KAF2800244.1"/>
    <property type="molecule type" value="Genomic_DNA"/>
</dbReference>
<dbReference type="InterPro" id="IPR013087">
    <property type="entry name" value="Znf_C2H2_type"/>
</dbReference>
<name>A0A6A6XWV6_9PLEO</name>
<dbReference type="PROSITE" id="PS00028">
    <property type="entry name" value="ZINC_FINGER_C2H2_1"/>
    <property type="match status" value="1"/>
</dbReference>
<organism evidence="7 8">
    <name type="scientific">Melanomma pulvis-pyrius CBS 109.77</name>
    <dbReference type="NCBI Taxonomy" id="1314802"/>
    <lineage>
        <taxon>Eukaryota</taxon>
        <taxon>Fungi</taxon>
        <taxon>Dikarya</taxon>
        <taxon>Ascomycota</taxon>
        <taxon>Pezizomycotina</taxon>
        <taxon>Dothideomycetes</taxon>
        <taxon>Pleosporomycetidae</taxon>
        <taxon>Pleosporales</taxon>
        <taxon>Melanommataceae</taxon>
        <taxon>Melanomma</taxon>
    </lineage>
</organism>
<feature type="non-terminal residue" evidence="7">
    <location>
        <position position="1"/>
    </location>
</feature>
<dbReference type="OrthoDB" id="21416at2759"/>
<dbReference type="InterPro" id="IPR056125">
    <property type="entry name" value="DUF7708"/>
</dbReference>
<dbReference type="SUPFAM" id="SSF57667">
    <property type="entry name" value="beta-beta-alpha zinc fingers"/>
    <property type="match status" value="1"/>
</dbReference>
<dbReference type="PANTHER" id="PTHR10039:SF14">
    <property type="entry name" value="NACHT DOMAIN-CONTAINING PROTEIN"/>
    <property type="match status" value="1"/>
</dbReference>
<proteinExistence type="predicted"/>